<dbReference type="EMBL" id="LLXH01000481">
    <property type="protein sequence ID" value="PKC66203.1"/>
    <property type="molecule type" value="Genomic_DNA"/>
</dbReference>
<evidence type="ECO:0000256" key="1">
    <source>
        <dbReference type="SAM" id="MobiDB-lite"/>
    </source>
</evidence>
<dbReference type="VEuPathDB" id="FungiDB:RhiirA1_460051"/>
<sequence>MTNAKGQRPKSYCKLTKNPKKDPIKRPANSITIYINQLGKFGLLDIIDKQKLVPIPKKDYNTLWKELSTAHQKFFEELALEVKKEH</sequence>
<feature type="region of interest" description="Disordered" evidence="1">
    <location>
        <begin position="1"/>
        <end position="26"/>
    </location>
</feature>
<name>A0A2N0RSC9_9GLOM</name>
<evidence type="ECO:0000313" key="3">
    <source>
        <dbReference type="Proteomes" id="UP000232688"/>
    </source>
</evidence>
<accession>A0A2N0RSC9</accession>
<reference evidence="2 3" key="1">
    <citation type="submission" date="2017-10" db="EMBL/GenBank/DDBJ databases">
        <title>Extensive intraspecific genome diversity in a model arbuscular mycorrhizal fungus.</title>
        <authorList>
            <person name="Chen E.C.H."/>
            <person name="Morin E."/>
            <person name="Baudet D."/>
            <person name="Noel J."/>
            <person name="Ndikumana S."/>
            <person name="Charron P."/>
            <person name="St-Onge C."/>
            <person name="Giorgi J."/>
            <person name="Grigoriev I.V."/>
            <person name="Roux C."/>
            <person name="Martin F.M."/>
            <person name="Corradi N."/>
        </authorList>
    </citation>
    <scope>NUCLEOTIDE SEQUENCE [LARGE SCALE GENOMIC DNA]</scope>
    <source>
        <strain evidence="2 3">A1</strain>
    </source>
</reference>
<reference evidence="2 3" key="2">
    <citation type="submission" date="2017-10" db="EMBL/GenBank/DDBJ databases">
        <title>Genome analyses suggest a sexual origin of heterokaryosis in a supposedly ancient asexual fungus.</title>
        <authorList>
            <person name="Corradi N."/>
            <person name="Sedzielewska K."/>
            <person name="Noel J."/>
            <person name="Charron P."/>
            <person name="Farinelli L."/>
            <person name="Marton T."/>
            <person name="Kruger M."/>
            <person name="Pelin A."/>
            <person name="Brachmann A."/>
            <person name="Corradi N."/>
        </authorList>
    </citation>
    <scope>NUCLEOTIDE SEQUENCE [LARGE SCALE GENOMIC DNA]</scope>
    <source>
        <strain evidence="2 3">A1</strain>
    </source>
</reference>
<organism evidence="2 3">
    <name type="scientific">Rhizophagus irregularis</name>
    <dbReference type="NCBI Taxonomy" id="588596"/>
    <lineage>
        <taxon>Eukaryota</taxon>
        <taxon>Fungi</taxon>
        <taxon>Fungi incertae sedis</taxon>
        <taxon>Mucoromycota</taxon>
        <taxon>Glomeromycotina</taxon>
        <taxon>Glomeromycetes</taxon>
        <taxon>Glomerales</taxon>
        <taxon>Glomeraceae</taxon>
        <taxon>Rhizophagus</taxon>
    </lineage>
</organism>
<protein>
    <submittedName>
        <fullName evidence="2">Uncharacterized protein</fullName>
    </submittedName>
</protein>
<dbReference type="AlphaFoldDB" id="A0A2N0RSC9"/>
<evidence type="ECO:0000313" key="2">
    <source>
        <dbReference type="EMBL" id="PKC66203.1"/>
    </source>
</evidence>
<comment type="caution">
    <text evidence="2">The sequence shown here is derived from an EMBL/GenBank/DDBJ whole genome shotgun (WGS) entry which is preliminary data.</text>
</comment>
<proteinExistence type="predicted"/>
<gene>
    <name evidence="2" type="ORF">RhiirA1_460051</name>
</gene>
<dbReference type="Proteomes" id="UP000232688">
    <property type="component" value="Unassembled WGS sequence"/>
</dbReference>